<dbReference type="Proteomes" id="UP000007151">
    <property type="component" value="Unassembled WGS sequence"/>
</dbReference>
<protein>
    <submittedName>
        <fullName evidence="2">Retinol dehydratase</fullName>
    </submittedName>
</protein>
<feature type="compositionally biased region" description="Low complexity" evidence="1">
    <location>
        <begin position="1"/>
        <end position="20"/>
    </location>
</feature>
<name>A0A212FIH0_DANPL</name>
<dbReference type="EMBL" id="AGBW02008382">
    <property type="protein sequence ID" value="OWR53532.1"/>
    <property type="molecule type" value="Genomic_DNA"/>
</dbReference>
<organism evidence="2 3">
    <name type="scientific">Danaus plexippus plexippus</name>
    <dbReference type="NCBI Taxonomy" id="278856"/>
    <lineage>
        <taxon>Eukaryota</taxon>
        <taxon>Metazoa</taxon>
        <taxon>Ecdysozoa</taxon>
        <taxon>Arthropoda</taxon>
        <taxon>Hexapoda</taxon>
        <taxon>Insecta</taxon>
        <taxon>Pterygota</taxon>
        <taxon>Neoptera</taxon>
        <taxon>Endopterygota</taxon>
        <taxon>Lepidoptera</taxon>
        <taxon>Glossata</taxon>
        <taxon>Ditrysia</taxon>
        <taxon>Papilionoidea</taxon>
        <taxon>Nymphalidae</taxon>
        <taxon>Danainae</taxon>
        <taxon>Danaini</taxon>
        <taxon>Danaina</taxon>
        <taxon>Danaus</taxon>
        <taxon>Danaus</taxon>
    </lineage>
</organism>
<feature type="region of interest" description="Disordered" evidence="1">
    <location>
        <begin position="1"/>
        <end position="97"/>
    </location>
</feature>
<proteinExistence type="predicted"/>
<evidence type="ECO:0000313" key="3">
    <source>
        <dbReference type="Proteomes" id="UP000007151"/>
    </source>
</evidence>
<dbReference type="InParanoid" id="A0A212FIH0"/>
<feature type="non-terminal residue" evidence="2">
    <location>
        <position position="1"/>
    </location>
</feature>
<dbReference type="AlphaFoldDB" id="A0A212FIH0"/>
<dbReference type="STRING" id="278856.A0A212FIH0"/>
<evidence type="ECO:0000313" key="2">
    <source>
        <dbReference type="EMBL" id="OWR53532.1"/>
    </source>
</evidence>
<accession>A0A212FIH0</accession>
<comment type="caution">
    <text evidence="2">The sequence shown here is derived from an EMBL/GenBank/DDBJ whole genome shotgun (WGS) entry which is preliminary data.</text>
</comment>
<feature type="compositionally biased region" description="Low complexity" evidence="1">
    <location>
        <begin position="36"/>
        <end position="49"/>
    </location>
</feature>
<reference evidence="2 3" key="1">
    <citation type="journal article" date="2011" name="Cell">
        <title>The monarch butterfly genome yields insights into long-distance migration.</title>
        <authorList>
            <person name="Zhan S."/>
            <person name="Merlin C."/>
            <person name="Boore J.L."/>
            <person name="Reppert S.M."/>
        </authorList>
    </citation>
    <scope>NUCLEOTIDE SEQUENCE [LARGE SCALE GENOMIC DNA]</scope>
    <source>
        <strain evidence="2">F-2</strain>
    </source>
</reference>
<dbReference type="KEGG" id="dpl:KGM_212164B"/>
<sequence length="97" mass="9752">PAPTAAALPKSAAPKPAARAPLDKQSKDLANKRITAKAAPPRTATAKAPSGVKSVPRAVKKSVDNKKASPEPPVNGVSLKAPPSPPPADTQLPDVIA</sequence>
<feature type="compositionally biased region" description="Basic and acidic residues" evidence="1">
    <location>
        <begin position="21"/>
        <end position="31"/>
    </location>
</feature>
<keyword evidence="3" id="KW-1185">Reference proteome</keyword>
<gene>
    <name evidence="2" type="ORF">KGM_212164B</name>
</gene>
<evidence type="ECO:0000256" key="1">
    <source>
        <dbReference type="SAM" id="MobiDB-lite"/>
    </source>
</evidence>